<keyword evidence="5" id="KW-0472">Membrane</keyword>
<evidence type="ECO:0000256" key="1">
    <source>
        <dbReference type="ARBA" id="ARBA00022801"/>
    </source>
</evidence>
<keyword evidence="1 6" id="KW-0378">Hydrolase</keyword>
<dbReference type="InterPro" id="IPR029058">
    <property type="entry name" value="AB_hydrolase_fold"/>
</dbReference>
<dbReference type="Proteomes" id="UP000190235">
    <property type="component" value="Chromosome I"/>
</dbReference>
<dbReference type="GO" id="GO:0003847">
    <property type="term" value="F:1-alkyl-2-acetylglycerophosphocholine esterase activity"/>
    <property type="evidence" value="ECO:0007669"/>
    <property type="project" value="TreeGrafter"/>
</dbReference>
<evidence type="ECO:0000256" key="3">
    <source>
        <dbReference type="ARBA" id="ARBA00023098"/>
    </source>
</evidence>
<feature type="transmembrane region" description="Helical" evidence="5">
    <location>
        <begin position="54"/>
        <end position="70"/>
    </location>
</feature>
<dbReference type="SUPFAM" id="SSF53474">
    <property type="entry name" value="alpha/beta-Hydrolases"/>
    <property type="match status" value="1"/>
</dbReference>
<feature type="transmembrane region" description="Helical" evidence="5">
    <location>
        <begin position="30"/>
        <end position="48"/>
    </location>
</feature>
<sequence length="481" mass="54730">MRLFEFFLLLIVSAYPILVLLKLKIPKKKTFAFFLGVILLLHFFLEGARWQMTPGYLIALSLIFLLLKQPEWGKWSLLKKTFSIISFGIILALGWFLPIVLPVFNLPTPTGDLSIGSKDIYIQTDRPETITLKEGDQRELMVKVWYPAQIENEDIEKYLDKGNRLGFAAKYGLPGWTMDYLDLIKTNTYKNPEVTKGKFPVLIFSHGHYSKAFGYYALIEEIVSHGYIVLNINHTYESTGSLFPNGEIQLYNTTYDSLNNDQQMAEMAWNATQKFNQAENAEDEFKAIENLLQDYIAAESIKRWSKDISSVIDHLESKDEFSFLDNHILNSNIGVFGHSHGGAAAGQVLIEDDRVKAAINIDGTQWGSMVESTLDKSFAYISSEWPPDQPNFNKHAFRNQGTADFYNIKIKNTGHSNFMDIPLMVNISAVNEAGNIDPFKAYKATNSLVIEFFDKYLMDQSKDISKLEKEFQGIISIDSGF</sequence>
<keyword evidence="3" id="KW-0443">Lipid metabolism</keyword>
<keyword evidence="2" id="KW-0442">Lipid degradation</keyword>
<dbReference type="OrthoDB" id="9814760at2"/>
<proteinExistence type="predicted"/>
<feature type="coiled-coil region" evidence="4">
    <location>
        <begin position="271"/>
        <end position="298"/>
    </location>
</feature>
<dbReference type="STRING" id="143223.SAMN05878281_2581"/>
<keyword evidence="4" id="KW-0175">Coiled coil</keyword>
<dbReference type="PANTHER" id="PTHR10272:SF0">
    <property type="entry name" value="PLATELET-ACTIVATING FACTOR ACETYLHYDROLASE"/>
    <property type="match status" value="1"/>
</dbReference>
<dbReference type="Gene3D" id="3.40.50.1820">
    <property type="entry name" value="alpha/beta hydrolase"/>
    <property type="match status" value="1"/>
</dbReference>
<dbReference type="RefSeq" id="WP_079735588.1">
    <property type="nucleotide sequence ID" value="NZ_LT670848.1"/>
</dbReference>
<accession>A0A1M7MMY3</accession>
<feature type="transmembrane region" description="Helical" evidence="5">
    <location>
        <begin position="6"/>
        <end position="23"/>
    </location>
</feature>
<dbReference type="EMBL" id="LT670848">
    <property type="protein sequence ID" value="SHM92341.1"/>
    <property type="molecule type" value="Genomic_DNA"/>
</dbReference>
<reference evidence="7" key="1">
    <citation type="submission" date="2016-11" db="EMBL/GenBank/DDBJ databases">
        <authorList>
            <person name="Varghese N."/>
            <person name="Submissions S."/>
        </authorList>
    </citation>
    <scope>NUCLEOTIDE SEQUENCE [LARGE SCALE GENOMIC DNA]</scope>
    <source>
        <strain evidence="7">ACAM 48</strain>
    </source>
</reference>
<gene>
    <name evidence="6" type="ORF">SAMN05878281_2581</name>
</gene>
<keyword evidence="7" id="KW-1185">Reference proteome</keyword>
<protein>
    <submittedName>
        <fullName evidence="6">Platelet-activating factor acetylhydrolase, isoform II</fullName>
    </submittedName>
</protein>
<dbReference type="AlphaFoldDB" id="A0A1M7MMY3"/>
<dbReference type="Pfam" id="PF03403">
    <property type="entry name" value="PAF-AH_p_II"/>
    <property type="match status" value="1"/>
</dbReference>
<evidence type="ECO:0000256" key="4">
    <source>
        <dbReference type="SAM" id="Coils"/>
    </source>
</evidence>
<evidence type="ECO:0000256" key="5">
    <source>
        <dbReference type="SAM" id="Phobius"/>
    </source>
</evidence>
<organism evidence="6 7">
    <name type="scientific">Salegentibacter salegens</name>
    <dbReference type="NCBI Taxonomy" id="143223"/>
    <lineage>
        <taxon>Bacteria</taxon>
        <taxon>Pseudomonadati</taxon>
        <taxon>Bacteroidota</taxon>
        <taxon>Flavobacteriia</taxon>
        <taxon>Flavobacteriales</taxon>
        <taxon>Flavobacteriaceae</taxon>
        <taxon>Salegentibacter</taxon>
    </lineage>
</organism>
<feature type="transmembrane region" description="Helical" evidence="5">
    <location>
        <begin position="82"/>
        <end position="104"/>
    </location>
</feature>
<keyword evidence="5" id="KW-0812">Transmembrane</keyword>
<evidence type="ECO:0000313" key="6">
    <source>
        <dbReference type="EMBL" id="SHM92341.1"/>
    </source>
</evidence>
<dbReference type="GO" id="GO:0016042">
    <property type="term" value="P:lipid catabolic process"/>
    <property type="evidence" value="ECO:0007669"/>
    <property type="project" value="UniProtKB-KW"/>
</dbReference>
<keyword evidence="5" id="KW-1133">Transmembrane helix</keyword>
<evidence type="ECO:0000256" key="2">
    <source>
        <dbReference type="ARBA" id="ARBA00022963"/>
    </source>
</evidence>
<evidence type="ECO:0000313" key="7">
    <source>
        <dbReference type="Proteomes" id="UP000190235"/>
    </source>
</evidence>
<name>A0A1M7MMY3_9FLAO</name>
<dbReference type="PANTHER" id="PTHR10272">
    <property type="entry name" value="PLATELET-ACTIVATING FACTOR ACETYLHYDROLASE"/>
    <property type="match status" value="1"/>
</dbReference>